<comment type="caution">
    <text evidence="2">The sequence shown here is derived from an EMBL/GenBank/DDBJ whole genome shotgun (WGS) entry which is preliminary data.</text>
</comment>
<evidence type="ECO:0000313" key="3">
    <source>
        <dbReference type="Proteomes" id="UP001497525"/>
    </source>
</evidence>
<dbReference type="AlphaFoldDB" id="A0AAV2TW97"/>
<organism evidence="2 3">
    <name type="scientific">Calicophoron daubneyi</name>
    <name type="common">Rumen fluke</name>
    <name type="synonym">Paramphistomum daubneyi</name>
    <dbReference type="NCBI Taxonomy" id="300641"/>
    <lineage>
        <taxon>Eukaryota</taxon>
        <taxon>Metazoa</taxon>
        <taxon>Spiralia</taxon>
        <taxon>Lophotrochozoa</taxon>
        <taxon>Platyhelminthes</taxon>
        <taxon>Trematoda</taxon>
        <taxon>Digenea</taxon>
        <taxon>Plagiorchiida</taxon>
        <taxon>Pronocephalata</taxon>
        <taxon>Paramphistomoidea</taxon>
        <taxon>Paramphistomidae</taxon>
        <taxon>Calicophoron</taxon>
    </lineage>
</organism>
<gene>
    <name evidence="2" type="ORF">CDAUBV1_LOCUS16700</name>
</gene>
<feature type="region of interest" description="Disordered" evidence="1">
    <location>
        <begin position="226"/>
        <end position="259"/>
    </location>
</feature>
<dbReference type="Pfam" id="PF13516">
    <property type="entry name" value="LRR_6"/>
    <property type="match status" value="4"/>
</dbReference>
<proteinExistence type="predicted"/>
<feature type="region of interest" description="Disordered" evidence="1">
    <location>
        <begin position="1"/>
        <end position="20"/>
    </location>
</feature>
<reference evidence="2" key="1">
    <citation type="submission" date="2024-06" db="EMBL/GenBank/DDBJ databases">
        <authorList>
            <person name="Liu X."/>
            <person name="Lenzi L."/>
            <person name="Haldenby T S."/>
            <person name="Uol C."/>
        </authorList>
    </citation>
    <scope>NUCLEOTIDE SEQUENCE</scope>
</reference>
<dbReference type="PANTHER" id="PTHR24114:SF2">
    <property type="entry name" value="F-BOX DOMAIN-CONTAINING PROTEIN-RELATED"/>
    <property type="match status" value="1"/>
</dbReference>
<sequence>MKRNRTRLLNQKDMNSRRKQSRVDSERCRVLVNYILKHPTLETLDLSHNFIGDRGARALGKLIAEEGKIRILNLADNRLQATGGLAIAHGLAKKTCQLIRLNLRLNRLRDDGGIAIAKSLLRNESLRELNLAANDLNESVANYFAHVIAHNSTLTHIDMSNNQIGPAGSKKLQDGMERNNTLLHFDLRFTGSSQEAEYSICQKVESNQDRLRQIQAEMKRTNSEEILASGDQNNLPTGITSVANGHSTSSDHPSAPIAV</sequence>
<feature type="compositionally biased region" description="Polar residues" evidence="1">
    <location>
        <begin position="230"/>
        <end position="252"/>
    </location>
</feature>
<protein>
    <submittedName>
        <fullName evidence="2">Uncharacterized protein</fullName>
    </submittedName>
</protein>
<dbReference type="EMBL" id="CAXLJL010000867">
    <property type="protein sequence ID" value="CAL5141460.1"/>
    <property type="molecule type" value="Genomic_DNA"/>
</dbReference>
<dbReference type="Proteomes" id="UP001497525">
    <property type="component" value="Unassembled WGS sequence"/>
</dbReference>
<evidence type="ECO:0000313" key="2">
    <source>
        <dbReference type="EMBL" id="CAL5141460.1"/>
    </source>
</evidence>
<accession>A0AAV2TW97</accession>
<dbReference type="InterPro" id="IPR032675">
    <property type="entry name" value="LRR_dom_sf"/>
</dbReference>
<dbReference type="InterPro" id="IPR001611">
    <property type="entry name" value="Leu-rich_rpt"/>
</dbReference>
<dbReference type="PANTHER" id="PTHR24114">
    <property type="entry name" value="LEUCINE RICH REPEAT FAMILY PROTEIN"/>
    <property type="match status" value="1"/>
</dbReference>
<dbReference type="SUPFAM" id="SSF52047">
    <property type="entry name" value="RNI-like"/>
    <property type="match status" value="1"/>
</dbReference>
<dbReference type="SMART" id="SM00368">
    <property type="entry name" value="LRR_RI"/>
    <property type="match status" value="5"/>
</dbReference>
<dbReference type="Gene3D" id="3.80.10.10">
    <property type="entry name" value="Ribonuclease Inhibitor"/>
    <property type="match status" value="2"/>
</dbReference>
<evidence type="ECO:0000256" key="1">
    <source>
        <dbReference type="SAM" id="MobiDB-lite"/>
    </source>
</evidence>
<dbReference type="InterPro" id="IPR052394">
    <property type="entry name" value="LRR-containing"/>
</dbReference>
<name>A0AAV2TW97_CALDB</name>